<dbReference type="Gene3D" id="1.20.1540.10">
    <property type="entry name" value="Rhomboid-like"/>
    <property type="match status" value="1"/>
</dbReference>
<organism evidence="7 8">
    <name type="scientific">Lacimicrobium alkaliphilum</name>
    <dbReference type="NCBI Taxonomy" id="1526571"/>
    <lineage>
        <taxon>Bacteria</taxon>
        <taxon>Pseudomonadati</taxon>
        <taxon>Pseudomonadota</taxon>
        <taxon>Gammaproteobacteria</taxon>
        <taxon>Alteromonadales</taxon>
        <taxon>Alteromonadaceae</taxon>
        <taxon>Lacimicrobium</taxon>
    </lineage>
</organism>
<evidence type="ECO:0000256" key="3">
    <source>
        <dbReference type="ARBA" id="ARBA00022989"/>
    </source>
</evidence>
<dbReference type="Pfam" id="PF01694">
    <property type="entry name" value="Rhomboid"/>
    <property type="match status" value="1"/>
</dbReference>
<keyword evidence="7" id="KW-0645">Protease</keyword>
<protein>
    <submittedName>
        <fullName evidence="7">Rhomboid family intramembrane serine protease</fullName>
    </submittedName>
</protein>
<accession>A0ABQ1R5I5</accession>
<evidence type="ECO:0000313" key="7">
    <source>
        <dbReference type="EMBL" id="GGD58854.1"/>
    </source>
</evidence>
<keyword evidence="3 5" id="KW-1133">Transmembrane helix</keyword>
<dbReference type="GO" id="GO:0008233">
    <property type="term" value="F:peptidase activity"/>
    <property type="evidence" value="ECO:0007669"/>
    <property type="project" value="UniProtKB-KW"/>
</dbReference>
<evidence type="ECO:0000256" key="1">
    <source>
        <dbReference type="ARBA" id="ARBA00004141"/>
    </source>
</evidence>
<dbReference type="InterPro" id="IPR035952">
    <property type="entry name" value="Rhomboid-like_sf"/>
</dbReference>
<comment type="subcellular location">
    <subcellularLocation>
        <location evidence="1">Membrane</location>
        <topology evidence="1">Multi-pass membrane protein</topology>
    </subcellularLocation>
</comment>
<proteinExistence type="predicted"/>
<evidence type="ECO:0000313" key="8">
    <source>
        <dbReference type="Proteomes" id="UP000614272"/>
    </source>
</evidence>
<dbReference type="InterPro" id="IPR022764">
    <property type="entry name" value="Peptidase_S54_rhomboid_dom"/>
</dbReference>
<dbReference type="Proteomes" id="UP000614272">
    <property type="component" value="Unassembled WGS sequence"/>
</dbReference>
<dbReference type="EMBL" id="BMGJ01000003">
    <property type="protein sequence ID" value="GGD58854.1"/>
    <property type="molecule type" value="Genomic_DNA"/>
</dbReference>
<keyword evidence="2 5" id="KW-0812">Transmembrane</keyword>
<evidence type="ECO:0000256" key="4">
    <source>
        <dbReference type="ARBA" id="ARBA00023136"/>
    </source>
</evidence>
<evidence type="ECO:0000259" key="6">
    <source>
        <dbReference type="Pfam" id="PF01694"/>
    </source>
</evidence>
<dbReference type="SUPFAM" id="SSF144091">
    <property type="entry name" value="Rhomboid-like"/>
    <property type="match status" value="1"/>
</dbReference>
<keyword evidence="4 5" id="KW-0472">Membrane</keyword>
<reference evidence="8" key="1">
    <citation type="journal article" date="2019" name="Int. J. Syst. Evol. Microbiol.">
        <title>The Global Catalogue of Microorganisms (GCM) 10K type strain sequencing project: providing services to taxonomists for standard genome sequencing and annotation.</title>
        <authorList>
            <consortium name="The Broad Institute Genomics Platform"/>
            <consortium name="The Broad Institute Genome Sequencing Center for Infectious Disease"/>
            <person name="Wu L."/>
            <person name="Ma J."/>
        </authorList>
    </citation>
    <scope>NUCLEOTIDE SEQUENCE [LARGE SCALE GENOMIC DNA]</scope>
    <source>
        <strain evidence="8">CGMCC 1.12923</strain>
    </source>
</reference>
<feature type="domain" description="Peptidase S54 rhomboid" evidence="6">
    <location>
        <begin position="46"/>
        <end position="174"/>
    </location>
</feature>
<evidence type="ECO:0000256" key="5">
    <source>
        <dbReference type="SAM" id="Phobius"/>
    </source>
</evidence>
<feature type="transmembrane region" description="Helical" evidence="5">
    <location>
        <begin position="106"/>
        <end position="125"/>
    </location>
</feature>
<feature type="transmembrane region" description="Helical" evidence="5">
    <location>
        <begin position="156"/>
        <end position="175"/>
    </location>
</feature>
<dbReference type="RefSeq" id="WP_099035556.1">
    <property type="nucleotide sequence ID" value="NZ_BMGJ01000003.1"/>
</dbReference>
<sequence>MLKNQLKITLWLLGLFLVVEIINLFTGRSLNQFGLLPREVEALPGILLAPFLHGNLAHFLSNIIPLGIFSLLMLEYGLRRALFVNLWIILVSGILVWLLGRYALHIGASGLIYGQFGFLVLAGFYHRQFLKILISVGVGLVYGSMIFGVLPGRSFISWEYHLFGFVAGLIAAHYFNGRKSKTT</sequence>
<gene>
    <name evidence="7" type="ORF">GCM10011357_12640</name>
</gene>
<keyword evidence="8" id="KW-1185">Reference proteome</keyword>
<evidence type="ECO:0000256" key="2">
    <source>
        <dbReference type="ARBA" id="ARBA00022692"/>
    </source>
</evidence>
<feature type="transmembrane region" description="Helical" evidence="5">
    <location>
        <begin position="132"/>
        <end position="150"/>
    </location>
</feature>
<feature type="transmembrane region" description="Helical" evidence="5">
    <location>
        <begin position="51"/>
        <end position="74"/>
    </location>
</feature>
<dbReference type="GO" id="GO:0006508">
    <property type="term" value="P:proteolysis"/>
    <property type="evidence" value="ECO:0007669"/>
    <property type="project" value="UniProtKB-KW"/>
</dbReference>
<feature type="transmembrane region" description="Helical" evidence="5">
    <location>
        <begin position="81"/>
        <end position="100"/>
    </location>
</feature>
<keyword evidence="7" id="KW-0378">Hydrolase</keyword>
<comment type="caution">
    <text evidence="7">The sequence shown here is derived from an EMBL/GenBank/DDBJ whole genome shotgun (WGS) entry which is preliminary data.</text>
</comment>
<name>A0ABQ1R5I5_9ALTE</name>